<dbReference type="Pfam" id="PF04233">
    <property type="entry name" value="Phage_Mu_F"/>
    <property type="match status" value="1"/>
</dbReference>
<dbReference type="HOGENOM" id="CLU_044450_3_2_6"/>
<dbReference type="OrthoDB" id="9813502at2"/>
<sequence length="413" mass="47046">MPSVSYGSVPFQEQQNFFRRKLNIPTRAWTDIYNAEHDWAFMVAGANRDEIVADFRESIDRMIEEGLTIEEFRKDFDRIVAEHGWDYNGGREWRSRVIYETNLRTSYAAGRLAQLNEAIAELPYWEYHHSGAEHPRLHHLSWDGLIIAADDPWWQQHYPPNGWGCGCYVTAHSEAGLREMGKTPDEAPNVEMVTREIGKRSPNGPRSVDVPKGIDPGFEYAPGRSRIKSAVPPPLSEPPLDFSGAAGIPNRRATDVLPLPRAMSRARLLPDELSDVDYAEGFLGEFGASLDESLLFDDVIGHRLAIGPDLFRDWETDELITHSDGHGPYLPLIGETIRSPDEIWTRIEQHGNKMGVWRRYLSQFLIPGQDEPALVIVEWGPSGWKRTILLDADKPDPDSMRFGVRLYRRSEEE</sequence>
<dbReference type="InterPro" id="IPR041110">
    <property type="entry name" value="PBECR2"/>
</dbReference>
<dbReference type="PATRIC" id="fig|754477.3.peg.821"/>
<proteinExistence type="predicted"/>
<evidence type="ECO:0000313" key="4">
    <source>
        <dbReference type="Proteomes" id="UP000009145"/>
    </source>
</evidence>
<dbReference type="STRING" id="754477.Q7C_832"/>
<evidence type="ECO:0000313" key="3">
    <source>
        <dbReference type="EMBL" id="AFJ02001.1"/>
    </source>
</evidence>
<dbReference type="AlphaFoldDB" id="I1YGF8"/>
<evidence type="ECO:0000259" key="1">
    <source>
        <dbReference type="Pfam" id="PF04233"/>
    </source>
</evidence>
<dbReference type="Pfam" id="PF18810">
    <property type="entry name" value="PBECR2"/>
    <property type="match status" value="1"/>
</dbReference>
<evidence type="ECO:0000259" key="2">
    <source>
        <dbReference type="Pfam" id="PF18810"/>
    </source>
</evidence>
<feature type="domain" description="Phage-Barnase-EndoU-ColicinE5/D-RelE like nuclease 2" evidence="2">
    <location>
        <begin position="282"/>
        <end position="408"/>
    </location>
</feature>
<dbReference type="eggNOG" id="COG2369">
    <property type="taxonomic scope" value="Bacteria"/>
</dbReference>
<name>I1YGF8_METFJ</name>
<dbReference type="EMBL" id="CP003380">
    <property type="protein sequence ID" value="AFJ02001.1"/>
    <property type="molecule type" value="Genomic_DNA"/>
</dbReference>
<keyword evidence="4" id="KW-1185">Reference proteome</keyword>
<dbReference type="InterPro" id="IPR006528">
    <property type="entry name" value="Phage_head_morphogenesis_dom"/>
</dbReference>
<dbReference type="Proteomes" id="UP000009145">
    <property type="component" value="Chromosome"/>
</dbReference>
<accession>I1YGF8</accession>
<dbReference type="RefSeq" id="WP_014703422.1">
    <property type="nucleotide sequence ID" value="NC_017856.1"/>
</dbReference>
<feature type="domain" description="Phage head morphogenesis" evidence="1">
    <location>
        <begin position="55"/>
        <end position="169"/>
    </location>
</feature>
<organism evidence="3 4">
    <name type="scientific">Methylophaga frappieri (strain ATCC BAA-2434 / DSM 25690 / JAM7)</name>
    <dbReference type="NCBI Taxonomy" id="754477"/>
    <lineage>
        <taxon>Bacteria</taxon>
        <taxon>Pseudomonadati</taxon>
        <taxon>Pseudomonadota</taxon>
        <taxon>Gammaproteobacteria</taxon>
        <taxon>Thiotrichales</taxon>
        <taxon>Piscirickettsiaceae</taxon>
        <taxon>Methylophaga</taxon>
    </lineage>
</organism>
<gene>
    <name evidence="3" type="ordered locus">Q7C_832</name>
</gene>
<reference evidence="3 4" key="1">
    <citation type="journal article" date="2012" name="J. Bacteriol.">
        <title>Complete genome sequences of Methylophaga sp. strain JAM1 and Methylophaga sp. strain JAM7.</title>
        <authorList>
            <person name="Villeneuve C."/>
            <person name="Martineau C."/>
            <person name="Mauffrey F."/>
            <person name="Villemur R."/>
        </authorList>
    </citation>
    <scope>NUCLEOTIDE SEQUENCE [LARGE SCALE GENOMIC DNA]</scope>
    <source>
        <strain evidence="3 4">JAM7</strain>
    </source>
</reference>
<dbReference type="KEGG" id="mec:Q7C_832"/>
<protein>
    <submittedName>
        <fullName evidence="3">Phage (Mu-like) virion morphogenesis protein</fullName>
    </submittedName>
</protein>